<organism evidence="5 6">
    <name type="scientific">Cuscuta epithymum</name>
    <dbReference type="NCBI Taxonomy" id="186058"/>
    <lineage>
        <taxon>Eukaryota</taxon>
        <taxon>Viridiplantae</taxon>
        <taxon>Streptophyta</taxon>
        <taxon>Embryophyta</taxon>
        <taxon>Tracheophyta</taxon>
        <taxon>Spermatophyta</taxon>
        <taxon>Magnoliopsida</taxon>
        <taxon>eudicotyledons</taxon>
        <taxon>Gunneridae</taxon>
        <taxon>Pentapetalae</taxon>
        <taxon>asterids</taxon>
        <taxon>lamiids</taxon>
        <taxon>Solanales</taxon>
        <taxon>Convolvulaceae</taxon>
        <taxon>Cuscuteae</taxon>
        <taxon>Cuscuta</taxon>
        <taxon>Cuscuta subgen. Cuscuta</taxon>
    </lineage>
</organism>
<sequence length="273" mass="30538">MTRKHCFEAVARTLKDLLRFRDSLKLPFGGKVVFVVISDKYFPSYIWRHCHILTLTKNMRLQCGSPHCNVDELKSFSDLMLKVGDGNVGDVRDGDVFIDIPDDMLITTSSDPIASIVASTYPSFLENIADPTYFQERAILTPTNDVVEFINNYMISLMPGETRTCLSFDSPCSPKGSTNGVKFDGVHTQEFFNTINGSRILNHKLGLKVGVPIMLMRNIDQSPGLCNGTRLIITRLGKFVLEAKVISGKSIDQKVLIPRLSLIPSDSRIPFKF</sequence>
<accession>A0AAV0EAX0</accession>
<protein>
    <recommendedName>
        <fullName evidence="2">ATP-dependent DNA helicase</fullName>
        <ecNumber evidence="2">5.6.2.3</ecNumber>
    </recommendedName>
</protein>
<comment type="caution">
    <text evidence="5">The sequence shown here is derived from an EMBL/GenBank/DDBJ whole genome shotgun (WGS) entry which is preliminary data.</text>
</comment>
<evidence type="ECO:0000313" key="6">
    <source>
        <dbReference type="Proteomes" id="UP001152523"/>
    </source>
</evidence>
<dbReference type="SUPFAM" id="SSF52540">
    <property type="entry name" value="P-loop containing nucleoside triphosphate hydrolases"/>
    <property type="match status" value="1"/>
</dbReference>
<dbReference type="GO" id="GO:0005524">
    <property type="term" value="F:ATP binding"/>
    <property type="evidence" value="ECO:0007669"/>
    <property type="project" value="UniProtKB-KW"/>
</dbReference>
<evidence type="ECO:0000259" key="4">
    <source>
        <dbReference type="Pfam" id="PF21530"/>
    </source>
</evidence>
<reference evidence="5" key="1">
    <citation type="submission" date="2022-07" db="EMBL/GenBank/DDBJ databases">
        <authorList>
            <person name="Macas J."/>
            <person name="Novak P."/>
            <person name="Neumann P."/>
        </authorList>
    </citation>
    <scope>NUCLEOTIDE SEQUENCE</scope>
</reference>
<dbReference type="InterPro" id="IPR027417">
    <property type="entry name" value="P-loop_NTPase"/>
</dbReference>
<dbReference type="GO" id="GO:0016787">
    <property type="term" value="F:hydrolase activity"/>
    <property type="evidence" value="ECO:0007669"/>
    <property type="project" value="UniProtKB-KW"/>
</dbReference>
<evidence type="ECO:0000259" key="3">
    <source>
        <dbReference type="Pfam" id="PF05970"/>
    </source>
</evidence>
<dbReference type="AlphaFoldDB" id="A0AAV0EAX0"/>
<keyword evidence="2" id="KW-0067">ATP-binding</keyword>
<keyword evidence="2" id="KW-0234">DNA repair</keyword>
<dbReference type="GO" id="GO:0006281">
    <property type="term" value="P:DNA repair"/>
    <property type="evidence" value="ECO:0007669"/>
    <property type="project" value="UniProtKB-KW"/>
</dbReference>
<feature type="domain" description="DNA helicase Pif1-like DEAD-box helicase" evidence="3">
    <location>
        <begin position="44"/>
        <end position="91"/>
    </location>
</feature>
<dbReference type="PANTHER" id="PTHR10492:SF101">
    <property type="entry name" value="ATP-DEPENDENT DNA HELICASE"/>
    <property type="match status" value="1"/>
</dbReference>
<keyword evidence="6" id="KW-1185">Reference proteome</keyword>
<feature type="domain" description="DNA helicase Pif1-like 2B" evidence="4">
    <location>
        <begin position="190"/>
        <end position="236"/>
    </location>
</feature>
<dbReference type="InterPro" id="IPR010285">
    <property type="entry name" value="DNA_helicase_pif1-like_DEAD"/>
</dbReference>
<proteinExistence type="inferred from homology"/>
<name>A0AAV0EAX0_9ASTE</name>
<comment type="similarity">
    <text evidence="2">Belongs to the helicase family.</text>
</comment>
<evidence type="ECO:0000313" key="5">
    <source>
        <dbReference type="EMBL" id="CAH9120908.1"/>
    </source>
</evidence>
<keyword evidence="2" id="KW-0347">Helicase</keyword>
<evidence type="ECO:0000256" key="1">
    <source>
        <dbReference type="ARBA" id="ARBA00004474"/>
    </source>
</evidence>
<dbReference type="GO" id="GO:0043139">
    <property type="term" value="F:5'-3' DNA helicase activity"/>
    <property type="evidence" value="ECO:0007669"/>
    <property type="project" value="UniProtKB-EC"/>
</dbReference>
<comment type="catalytic activity">
    <reaction evidence="2">
        <text>ATP + H2O = ADP + phosphate + H(+)</text>
        <dbReference type="Rhea" id="RHEA:13065"/>
        <dbReference type="ChEBI" id="CHEBI:15377"/>
        <dbReference type="ChEBI" id="CHEBI:15378"/>
        <dbReference type="ChEBI" id="CHEBI:30616"/>
        <dbReference type="ChEBI" id="CHEBI:43474"/>
        <dbReference type="ChEBI" id="CHEBI:456216"/>
        <dbReference type="EC" id="5.6.2.3"/>
    </reaction>
</comment>
<dbReference type="GO" id="GO:0000723">
    <property type="term" value="P:telomere maintenance"/>
    <property type="evidence" value="ECO:0007669"/>
    <property type="project" value="InterPro"/>
</dbReference>
<keyword evidence="2" id="KW-0378">Hydrolase</keyword>
<keyword evidence="2" id="KW-0547">Nucleotide-binding</keyword>
<dbReference type="Proteomes" id="UP001152523">
    <property type="component" value="Unassembled WGS sequence"/>
</dbReference>
<keyword evidence="2" id="KW-0233">DNA recombination</keyword>
<dbReference type="PANTHER" id="PTHR10492">
    <property type="match status" value="1"/>
</dbReference>
<keyword evidence="2" id="KW-0227">DNA damage</keyword>
<dbReference type="Pfam" id="PF21530">
    <property type="entry name" value="Pif1_2B_dom"/>
    <property type="match status" value="1"/>
</dbReference>
<dbReference type="EC" id="5.6.2.3" evidence="2"/>
<gene>
    <name evidence="5" type="ORF">CEPIT_LOCUS23296</name>
</gene>
<evidence type="ECO:0000256" key="2">
    <source>
        <dbReference type="RuleBase" id="RU363044"/>
    </source>
</evidence>
<dbReference type="GO" id="GO:0009536">
    <property type="term" value="C:plastid"/>
    <property type="evidence" value="ECO:0007669"/>
    <property type="project" value="UniProtKB-SubCell"/>
</dbReference>
<dbReference type="InterPro" id="IPR049163">
    <property type="entry name" value="Pif1-like_2B_dom"/>
</dbReference>
<comment type="subcellular location">
    <subcellularLocation>
        <location evidence="1">Plastid</location>
    </subcellularLocation>
</comment>
<dbReference type="Pfam" id="PF05970">
    <property type="entry name" value="PIF1"/>
    <property type="match status" value="1"/>
</dbReference>
<comment type="cofactor">
    <cofactor evidence="2">
        <name>Mg(2+)</name>
        <dbReference type="ChEBI" id="CHEBI:18420"/>
    </cofactor>
</comment>
<dbReference type="EMBL" id="CAMAPF010000916">
    <property type="protein sequence ID" value="CAH9120908.1"/>
    <property type="molecule type" value="Genomic_DNA"/>
</dbReference>
<dbReference type="GO" id="GO:0006310">
    <property type="term" value="P:DNA recombination"/>
    <property type="evidence" value="ECO:0007669"/>
    <property type="project" value="UniProtKB-KW"/>
</dbReference>